<dbReference type="Pfam" id="PF04443">
    <property type="entry name" value="LuxE"/>
    <property type="match status" value="1"/>
</dbReference>
<protein>
    <submittedName>
        <fullName evidence="2">Acyl-protein synthase</fullName>
    </submittedName>
</protein>
<dbReference type="Gene3D" id="3.40.50.12780">
    <property type="entry name" value="N-terminal domain of ligase-like"/>
    <property type="match status" value="1"/>
</dbReference>
<evidence type="ECO:0000313" key="2">
    <source>
        <dbReference type="EMBL" id="MDF3293641.1"/>
    </source>
</evidence>
<dbReference type="InterPro" id="IPR042099">
    <property type="entry name" value="ANL_N_sf"/>
</dbReference>
<sequence>MTPAAPPNPHLAPVEVPDPAALPHVQRLCDLADPYTTDADELFGAAMGEANAWHAERSPFFRSLLADTPNGTLGPVRAPLVHANFFKLHEVLSIPRDEVFLHLTSSGTSGQKSQMFFDEWTIRAAQRMVARIFDFYGWITPDQPVNYLLYSYEPAPEMRLGTSFTDNYLCDFAPARQVTYALRHTGSSHEFDVFGVLNALQRYADEGLPVRILGFPAFLHFTLERMRELGVPAVRLPEDSLVVLGGGWKGHTDRQIPKDRFYAAVTEQLGIPGERIRDTYGSVEHCVPYVECERHRLHVPVWSRAAVRSTETLERLPYGERGYLHLVSPYITSVPAHSALMGDLASLQPGEACECPLGTDWFTIHGRAGLSRNRSCAVAAAELLKGMA</sequence>
<proteinExistence type="predicted"/>
<organism evidence="2 3">
    <name type="scientific">Streptomyces silvisoli</name>
    <dbReference type="NCBI Taxonomy" id="3034235"/>
    <lineage>
        <taxon>Bacteria</taxon>
        <taxon>Bacillati</taxon>
        <taxon>Actinomycetota</taxon>
        <taxon>Actinomycetes</taxon>
        <taxon>Kitasatosporales</taxon>
        <taxon>Streptomycetaceae</taxon>
        <taxon>Streptomyces</taxon>
    </lineage>
</organism>
<feature type="domain" description="Acyl-protein synthetase LuxE" evidence="1">
    <location>
        <begin position="79"/>
        <end position="382"/>
    </location>
</feature>
<evidence type="ECO:0000313" key="3">
    <source>
        <dbReference type="Proteomes" id="UP001216579"/>
    </source>
</evidence>
<gene>
    <name evidence="2" type="ORF">P3G67_31380</name>
</gene>
<comment type="caution">
    <text evidence="2">The sequence shown here is derived from an EMBL/GenBank/DDBJ whole genome shotgun (WGS) entry which is preliminary data.</text>
</comment>
<dbReference type="EMBL" id="JARJBC010000028">
    <property type="protein sequence ID" value="MDF3293641.1"/>
    <property type="molecule type" value="Genomic_DNA"/>
</dbReference>
<dbReference type="InterPro" id="IPR007534">
    <property type="entry name" value="LuxE"/>
</dbReference>
<dbReference type="Proteomes" id="UP001216579">
    <property type="component" value="Unassembled WGS sequence"/>
</dbReference>
<name>A0ABT5ZUY9_9ACTN</name>
<evidence type="ECO:0000259" key="1">
    <source>
        <dbReference type="Pfam" id="PF04443"/>
    </source>
</evidence>
<reference evidence="2 3" key="1">
    <citation type="submission" date="2023-03" db="EMBL/GenBank/DDBJ databases">
        <title>Draft genome sequence of Streptomyces sp. RB6PN23 isolated from peat swamp forest in Thailand.</title>
        <authorList>
            <person name="Klaysubun C."/>
            <person name="Duangmal K."/>
        </authorList>
    </citation>
    <scope>NUCLEOTIDE SEQUENCE [LARGE SCALE GENOMIC DNA]</scope>
    <source>
        <strain evidence="2 3">RB6PN23</strain>
    </source>
</reference>
<keyword evidence="3" id="KW-1185">Reference proteome</keyword>
<accession>A0ABT5ZUY9</accession>
<dbReference type="RefSeq" id="WP_276096527.1">
    <property type="nucleotide sequence ID" value="NZ_JARJBC010000028.1"/>
</dbReference>